<evidence type="ECO:0000256" key="2">
    <source>
        <dbReference type="ARBA" id="ARBA00022963"/>
    </source>
</evidence>
<dbReference type="OrthoDB" id="9770965at2"/>
<evidence type="ECO:0000256" key="3">
    <source>
        <dbReference type="ARBA" id="ARBA00023098"/>
    </source>
</evidence>
<dbReference type="AlphaFoldDB" id="A0A1M5VWT6"/>
<dbReference type="GO" id="GO:0016042">
    <property type="term" value="P:lipid catabolic process"/>
    <property type="evidence" value="ECO:0007669"/>
    <property type="project" value="UniProtKB-UniRule"/>
</dbReference>
<dbReference type="Proteomes" id="UP000184212">
    <property type="component" value="Unassembled WGS sequence"/>
</dbReference>
<accession>A0A1M5VWT6</accession>
<dbReference type="RefSeq" id="WP_073140949.1">
    <property type="nucleotide sequence ID" value="NZ_FQWQ01000004.1"/>
</dbReference>
<dbReference type="InterPro" id="IPR002641">
    <property type="entry name" value="PNPLA_dom"/>
</dbReference>
<dbReference type="STRING" id="947013.SAMN04488109_5477"/>
<dbReference type="PANTHER" id="PTHR14226">
    <property type="entry name" value="NEUROPATHY TARGET ESTERASE/SWISS CHEESE D.MELANOGASTER"/>
    <property type="match status" value="1"/>
</dbReference>
<dbReference type="Gene3D" id="3.40.1090.10">
    <property type="entry name" value="Cytosolic phospholipase A2 catalytic domain"/>
    <property type="match status" value="1"/>
</dbReference>
<dbReference type="GO" id="GO:0016787">
    <property type="term" value="F:hydrolase activity"/>
    <property type="evidence" value="ECO:0007669"/>
    <property type="project" value="UniProtKB-UniRule"/>
</dbReference>
<proteinExistence type="predicted"/>
<name>A0A1M5VWT6_9BACT</name>
<evidence type="ECO:0000313" key="7">
    <source>
        <dbReference type="Proteomes" id="UP000184212"/>
    </source>
</evidence>
<evidence type="ECO:0000256" key="1">
    <source>
        <dbReference type="ARBA" id="ARBA00022801"/>
    </source>
</evidence>
<keyword evidence="2 4" id="KW-0442">Lipid degradation</keyword>
<feature type="short sequence motif" description="GXGXXG" evidence="4">
    <location>
        <begin position="9"/>
        <end position="14"/>
    </location>
</feature>
<gene>
    <name evidence="6" type="ORF">SAMN04488109_5477</name>
</gene>
<keyword evidence="1 4" id="KW-0378">Hydrolase</keyword>
<sequence>MKIGLVLSGGGARGISHIGVLKALEEFGVKIDVVAGTSAGSIVGSLYAYGYSADKIMDIILTTSFLRSLRPAWTMKGLLSLDGLRDVLQKYMPENNFEALKLPMTVATTNIGQGTTEYFTKGELIPTILASCCVPLVFNPIQFDDKIFVDGGITDNLPAHSIRGACDLLIGVNCNFIRGNFNTLNFRSVIERSLMIAVNGNTATSRALCDVLIDPPGAGGVSGFDVSKAKDLFETGYHYTKENFKPEDFRINPKRP</sequence>
<feature type="short sequence motif" description="GXSXG" evidence="4">
    <location>
        <begin position="36"/>
        <end position="40"/>
    </location>
</feature>
<reference evidence="6 7" key="1">
    <citation type="submission" date="2016-11" db="EMBL/GenBank/DDBJ databases">
        <authorList>
            <person name="Jaros S."/>
            <person name="Januszkiewicz K."/>
            <person name="Wedrychowicz H."/>
        </authorList>
    </citation>
    <scope>NUCLEOTIDE SEQUENCE [LARGE SCALE GENOMIC DNA]</scope>
    <source>
        <strain evidence="6 7">DSM 24574</strain>
    </source>
</reference>
<dbReference type="EMBL" id="FQWQ01000004">
    <property type="protein sequence ID" value="SHH79640.1"/>
    <property type="molecule type" value="Genomic_DNA"/>
</dbReference>
<evidence type="ECO:0000259" key="5">
    <source>
        <dbReference type="PROSITE" id="PS51635"/>
    </source>
</evidence>
<evidence type="ECO:0000313" key="6">
    <source>
        <dbReference type="EMBL" id="SHH79640.1"/>
    </source>
</evidence>
<dbReference type="PROSITE" id="PS51635">
    <property type="entry name" value="PNPLA"/>
    <property type="match status" value="1"/>
</dbReference>
<feature type="active site" description="Proton acceptor" evidence="4">
    <location>
        <position position="150"/>
    </location>
</feature>
<feature type="short sequence motif" description="DGA/G" evidence="4">
    <location>
        <begin position="150"/>
        <end position="152"/>
    </location>
</feature>
<keyword evidence="3 4" id="KW-0443">Lipid metabolism</keyword>
<dbReference type="CDD" id="cd07205">
    <property type="entry name" value="Pat_PNPLA6_PNPLA7_NTE1_like"/>
    <property type="match status" value="1"/>
</dbReference>
<feature type="domain" description="PNPLA" evidence="5">
    <location>
        <begin position="5"/>
        <end position="163"/>
    </location>
</feature>
<evidence type="ECO:0000256" key="4">
    <source>
        <dbReference type="PROSITE-ProRule" id="PRU01161"/>
    </source>
</evidence>
<dbReference type="InterPro" id="IPR016035">
    <property type="entry name" value="Acyl_Trfase/lysoPLipase"/>
</dbReference>
<dbReference type="PANTHER" id="PTHR14226:SF78">
    <property type="entry name" value="SLR0060 PROTEIN"/>
    <property type="match status" value="1"/>
</dbReference>
<dbReference type="InterPro" id="IPR050301">
    <property type="entry name" value="NTE"/>
</dbReference>
<protein>
    <submittedName>
        <fullName evidence="6">NTE family protein</fullName>
    </submittedName>
</protein>
<keyword evidence="7" id="KW-1185">Reference proteome</keyword>
<feature type="active site" description="Nucleophile" evidence="4">
    <location>
        <position position="38"/>
    </location>
</feature>
<organism evidence="6 7">
    <name type="scientific">Chryseolinea serpens</name>
    <dbReference type="NCBI Taxonomy" id="947013"/>
    <lineage>
        <taxon>Bacteria</taxon>
        <taxon>Pseudomonadati</taxon>
        <taxon>Bacteroidota</taxon>
        <taxon>Cytophagia</taxon>
        <taxon>Cytophagales</taxon>
        <taxon>Fulvivirgaceae</taxon>
        <taxon>Chryseolinea</taxon>
    </lineage>
</organism>
<dbReference type="SUPFAM" id="SSF52151">
    <property type="entry name" value="FabD/lysophospholipase-like"/>
    <property type="match status" value="1"/>
</dbReference>
<dbReference type="Pfam" id="PF01734">
    <property type="entry name" value="Patatin"/>
    <property type="match status" value="1"/>
</dbReference>